<reference evidence="1" key="1">
    <citation type="submission" date="2014-05" db="EMBL/GenBank/DDBJ databases">
        <authorList>
            <person name="Chronopoulou M."/>
        </authorList>
    </citation>
    <scope>NUCLEOTIDE SEQUENCE</scope>
    <source>
        <tissue evidence="1">Whole organism</tissue>
    </source>
</reference>
<dbReference type="EMBL" id="HACA01028201">
    <property type="protein sequence ID" value="CDW45562.1"/>
    <property type="molecule type" value="Transcribed_RNA"/>
</dbReference>
<accession>A0A0K2V5Y1</accession>
<protein>
    <submittedName>
        <fullName evidence="1">Uncharacterized protein</fullName>
    </submittedName>
</protein>
<organism evidence="1">
    <name type="scientific">Lepeophtheirus salmonis</name>
    <name type="common">Salmon louse</name>
    <name type="synonym">Caligus salmonis</name>
    <dbReference type="NCBI Taxonomy" id="72036"/>
    <lineage>
        <taxon>Eukaryota</taxon>
        <taxon>Metazoa</taxon>
        <taxon>Ecdysozoa</taxon>
        <taxon>Arthropoda</taxon>
        <taxon>Crustacea</taxon>
        <taxon>Multicrustacea</taxon>
        <taxon>Hexanauplia</taxon>
        <taxon>Copepoda</taxon>
        <taxon>Siphonostomatoida</taxon>
        <taxon>Caligidae</taxon>
        <taxon>Lepeophtheirus</taxon>
    </lineage>
</organism>
<name>A0A0K2V5Y1_LEPSM</name>
<dbReference type="AlphaFoldDB" id="A0A0K2V5Y1"/>
<sequence length="18" mass="2067">MRKCISKNIFLLLSPCIS</sequence>
<proteinExistence type="predicted"/>
<evidence type="ECO:0000313" key="1">
    <source>
        <dbReference type="EMBL" id="CDW45562.1"/>
    </source>
</evidence>